<evidence type="ECO:0000313" key="3">
    <source>
        <dbReference type="EMBL" id="RKR79946.1"/>
    </source>
</evidence>
<sequence length="646" mass="72423">MKFTGRRNFLKWSGLAASGLLLPHHADARFNFPENTVLRDQGVAHIPHDPEDLHSLAFNLLKRWGDGLLAHQVSDTNFTGLYGGILCPACASVHGRSADAILPLMYLGHRTKDPKYQHAAMGLYDWMEEKVSMPDGSWVSEIVISDWTGISVFTAVMLAETLTHFGGMLDKATKHKWEERLKKAAEFLYRDFTIHTGNINYPITCSYALALIGTYFNEPKYLARGKALAHEGLQYFTPNDHLLYGEGHPEKEPTAKGCYSVDLGYNVEESLQALVLYAKLTGDQEVFDTVLRSMKAHAEFMLPDGGWDNSWGTRNFKWTYWGSRTSDGCQPGYAIMAEYDPSFYQVALHNTQLLDRCTKKGLLHGGPHYTDHGELPCVHHTFCHSKALTTLLLKSSPAKQNTAQLPRLKADDVVKEFKDIQTWLIAKGGWRGTVTAYDEEYLMKSGHASGGALTMLWHQKVGPVITASMTTYQLVENFNMQRDKDPYSVCLTPRFQLTGDQHLYTNIHDLKATVKHQEVRGDILFETFSALVDESQAPYEKTAIGCKVSYRFTADQFKITAVCDADDALPVKYMLPVISASGEKLTRVSDRELRIEKAGAVLRLVANVPFDIEPSRNGRVFNFVPGLEAVPLSFRGKKIEVLITII</sequence>
<organism evidence="3 4">
    <name type="scientific">Mucilaginibacter gracilis</name>
    <dbReference type="NCBI Taxonomy" id="423350"/>
    <lineage>
        <taxon>Bacteria</taxon>
        <taxon>Pseudomonadati</taxon>
        <taxon>Bacteroidota</taxon>
        <taxon>Sphingobacteriia</taxon>
        <taxon>Sphingobacteriales</taxon>
        <taxon>Sphingobacteriaceae</taxon>
        <taxon>Mucilaginibacter</taxon>
    </lineage>
</organism>
<dbReference type="Proteomes" id="UP000268007">
    <property type="component" value="Unassembled WGS sequence"/>
</dbReference>
<dbReference type="AlphaFoldDB" id="A0A495IT41"/>
<dbReference type="RefSeq" id="WP_121195548.1">
    <property type="nucleotide sequence ID" value="NZ_RBKU01000001.1"/>
</dbReference>
<keyword evidence="4" id="KW-1185">Reference proteome</keyword>
<dbReference type="PROSITE" id="PS51318">
    <property type="entry name" value="TAT"/>
    <property type="match status" value="1"/>
</dbReference>
<protein>
    <submittedName>
        <fullName evidence="3">Uncharacterized protein</fullName>
    </submittedName>
</protein>
<reference evidence="3 4" key="1">
    <citation type="submission" date="2018-10" db="EMBL/GenBank/DDBJ databases">
        <title>Genomic Encyclopedia of Archaeal and Bacterial Type Strains, Phase II (KMG-II): from individual species to whole genera.</title>
        <authorList>
            <person name="Goeker M."/>
        </authorList>
    </citation>
    <scope>NUCLEOTIDE SEQUENCE [LARGE SCALE GENOMIC DNA]</scope>
    <source>
        <strain evidence="3 4">DSM 18602</strain>
    </source>
</reference>
<evidence type="ECO:0000313" key="4">
    <source>
        <dbReference type="Proteomes" id="UP000268007"/>
    </source>
</evidence>
<dbReference type="Pfam" id="PF25841">
    <property type="entry name" value="Ulvan_lyase_C"/>
    <property type="match status" value="1"/>
</dbReference>
<feature type="domain" description="Broad-specificity ulvan lyase C-terminal" evidence="2">
    <location>
        <begin position="414"/>
        <end position="644"/>
    </location>
</feature>
<dbReference type="InterPro" id="IPR058907">
    <property type="entry name" value="P29_N"/>
</dbReference>
<evidence type="ECO:0000259" key="1">
    <source>
        <dbReference type="Pfam" id="PF25840"/>
    </source>
</evidence>
<proteinExistence type="predicted"/>
<dbReference type="OrthoDB" id="620742at2"/>
<dbReference type="Pfam" id="PF25840">
    <property type="entry name" value="Ulvan_lyase_N"/>
    <property type="match status" value="1"/>
</dbReference>
<dbReference type="InterPro" id="IPR058908">
    <property type="entry name" value="P29_C"/>
</dbReference>
<name>A0A495IT41_9SPHI</name>
<dbReference type="InterPro" id="IPR008928">
    <property type="entry name" value="6-hairpin_glycosidase_sf"/>
</dbReference>
<evidence type="ECO:0000259" key="2">
    <source>
        <dbReference type="Pfam" id="PF25841"/>
    </source>
</evidence>
<comment type="caution">
    <text evidence="3">The sequence shown here is derived from an EMBL/GenBank/DDBJ whole genome shotgun (WGS) entry which is preliminary data.</text>
</comment>
<dbReference type="SUPFAM" id="SSF48208">
    <property type="entry name" value="Six-hairpin glycosidases"/>
    <property type="match status" value="1"/>
</dbReference>
<gene>
    <name evidence="3" type="ORF">BDD43_0032</name>
</gene>
<feature type="domain" description="Broad-specificity ulvan lyase N-terminal" evidence="1">
    <location>
        <begin position="61"/>
        <end position="406"/>
    </location>
</feature>
<dbReference type="EMBL" id="RBKU01000001">
    <property type="protein sequence ID" value="RKR79946.1"/>
    <property type="molecule type" value="Genomic_DNA"/>
</dbReference>
<dbReference type="GO" id="GO:0005975">
    <property type="term" value="P:carbohydrate metabolic process"/>
    <property type="evidence" value="ECO:0007669"/>
    <property type="project" value="InterPro"/>
</dbReference>
<dbReference type="InterPro" id="IPR006311">
    <property type="entry name" value="TAT_signal"/>
</dbReference>
<accession>A0A495IT41</accession>